<proteinExistence type="inferred from homology"/>
<organism evidence="4 5">
    <name type="scientific">Panagrolaimus superbus</name>
    <dbReference type="NCBI Taxonomy" id="310955"/>
    <lineage>
        <taxon>Eukaryota</taxon>
        <taxon>Metazoa</taxon>
        <taxon>Ecdysozoa</taxon>
        <taxon>Nematoda</taxon>
        <taxon>Chromadorea</taxon>
        <taxon>Rhabditida</taxon>
        <taxon>Tylenchina</taxon>
        <taxon>Panagrolaimomorpha</taxon>
        <taxon>Panagrolaimoidea</taxon>
        <taxon>Panagrolaimidae</taxon>
        <taxon>Panagrolaimus</taxon>
    </lineage>
</organism>
<dbReference type="PANTHER" id="PTHR10858:SF31">
    <property type="entry name" value="DEOXYRIBONUCLEASE-2"/>
    <property type="match status" value="1"/>
</dbReference>
<protein>
    <submittedName>
        <fullName evidence="5">Deoxyribonuclease II</fullName>
    </submittedName>
</protein>
<dbReference type="GO" id="GO:0004531">
    <property type="term" value="F:deoxyribonuclease II activity"/>
    <property type="evidence" value="ECO:0007669"/>
    <property type="project" value="InterPro"/>
</dbReference>
<accession>A0A914Z1W7</accession>
<keyword evidence="3" id="KW-0732">Signal</keyword>
<keyword evidence="4" id="KW-1185">Reference proteome</keyword>
<dbReference type="Proteomes" id="UP000887577">
    <property type="component" value="Unplaced"/>
</dbReference>
<dbReference type="CDD" id="cd09121">
    <property type="entry name" value="PLDc_DNaseII_2"/>
    <property type="match status" value="1"/>
</dbReference>
<comment type="similarity">
    <text evidence="1">Belongs to the DNase II family.</text>
</comment>
<evidence type="ECO:0000256" key="1">
    <source>
        <dbReference type="ARBA" id="ARBA00007527"/>
    </source>
</evidence>
<evidence type="ECO:0000256" key="3">
    <source>
        <dbReference type="SAM" id="SignalP"/>
    </source>
</evidence>
<sequence>MWQITGICLLLSIPFTSAVGCKDQNNNDVDWFVGYKMPRTNDSSLQGVGKGVAFYYMDLNMDSFAPSPNDMTSNQQAIAYTLQQYYDNKGSADSSFVLYNDEEAEEDLIRLQELYEKYGRTKFSSRVQFGHNKGVVYFDKTGGFWLIHSIPKFPPVDAYGYPTSGTIYAQSMLCMTLNYDELTKIGTQLYYNHPDMYASNLATSMASDNPDLAKVIGGQYKKGSPFSSTLTLQTRGGQQFTSFAKSADFNQDLYDVLVAPSLQAPLYVETWRRGSQVPLDCSAKYIVLDAQTMKVGTTAEFKYTHDHSKLAVSSSSSKPYVCIGDINRMTSQFVRGGGTVCIQMKKVWDNYNPMFLTENSC</sequence>
<dbReference type="WBParaSite" id="PSU_v2.g4246.t1">
    <property type="protein sequence ID" value="PSU_v2.g4246.t1"/>
    <property type="gene ID" value="PSU_v2.g4246"/>
</dbReference>
<keyword evidence="2" id="KW-0378">Hydrolase</keyword>
<name>A0A914Z1W7_9BILA</name>
<dbReference type="CDD" id="cd09120">
    <property type="entry name" value="PLDc_DNaseII_1"/>
    <property type="match status" value="1"/>
</dbReference>
<reference evidence="5" key="1">
    <citation type="submission" date="2022-11" db="UniProtKB">
        <authorList>
            <consortium name="WormBaseParasite"/>
        </authorList>
    </citation>
    <scope>IDENTIFICATION</scope>
</reference>
<dbReference type="Pfam" id="PF03265">
    <property type="entry name" value="DNase_II"/>
    <property type="match status" value="1"/>
</dbReference>
<evidence type="ECO:0000256" key="2">
    <source>
        <dbReference type="ARBA" id="ARBA00022801"/>
    </source>
</evidence>
<dbReference type="InterPro" id="IPR004947">
    <property type="entry name" value="DNase_II"/>
</dbReference>
<evidence type="ECO:0000313" key="5">
    <source>
        <dbReference type="WBParaSite" id="PSU_v2.g4246.t1"/>
    </source>
</evidence>
<dbReference type="AlphaFoldDB" id="A0A914Z1W7"/>
<feature type="chain" id="PRO_5038008389" evidence="3">
    <location>
        <begin position="19"/>
        <end position="361"/>
    </location>
</feature>
<evidence type="ECO:0000313" key="4">
    <source>
        <dbReference type="Proteomes" id="UP000887577"/>
    </source>
</evidence>
<feature type="signal peptide" evidence="3">
    <location>
        <begin position="1"/>
        <end position="18"/>
    </location>
</feature>
<dbReference type="PANTHER" id="PTHR10858">
    <property type="entry name" value="DEOXYRIBONUCLEASE II"/>
    <property type="match status" value="1"/>
</dbReference>
<dbReference type="GO" id="GO:0006309">
    <property type="term" value="P:apoptotic DNA fragmentation"/>
    <property type="evidence" value="ECO:0007669"/>
    <property type="project" value="TreeGrafter"/>
</dbReference>